<dbReference type="CDD" id="cd10447">
    <property type="entry name" value="GIY-YIG_unchar_2"/>
    <property type="match status" value="1"/>
</dbReference>
<comment type="caution">
    <text evidence="1">The sequence shown here is derived from an EMBL/GenBank/DDBJ whole genome shotgun (WGS) entry which is preliminary data.</text>
</comment>
<protein>
    <submittedName>
        <fullName evidence="1">Excinuclease ABC subunit C</fullName>
    </submittedName>
</protein>
<proteinExistence type="predicted"/>
<dbReference type="Proteomes" id="UP000183206">
    <property type="component" value="Unassembled WGS sequence"/>
</dbReference>
<sequence>MSNPFTIRIYVPEGDPEGIRIIDRLSSTGIFFAFPRTKWNDLKTRKELTNAGIYILSGYASSDDDLPTIYVGQADNVRNRMEQHDKNKDFWDKAIVFVSANKLNSAHAKWLEYALVKRAQEVNQSILENGNSPQEPTISESERADMQVFLNEIYQTLPLAGLRAFEMPKTVARPETKHVSIDDKDTIIVPAQKDGFDRVFVGQNAWWAIRISGGMLEKIKYIAAYQTAPISAVTHIASVERIEPYGEEGKYKLIFSEPAKELENPISVADAPRGMMQSIRYTNHEKFKTAKKVAELFE</sequence>
<reference evidence="1 2" key="1">
    <citation type="journal article" date="2016" name="Environ. Microbiol.">
        <title>Genomic resolution of a cold subsurface aquifer community provides metabolic insights for novel microbes adapted to high CO concentrations.</title>
        <authorList>
            <person name="Probst A.J."/>
            <person name="Castelle C.J."/>
            <person name="Singh A."/>
            <person name="Brown C.T."/>
            <person name="Anantharaman K."/>
            <person name="Sharon I."/>
            <person name="Hug L.A."/>
            <person name="Burstein D."/>
            <person name="Emerson J.B."/>
            <person name="Thomas B.C."/>
            <person name="Banfield J.F."/>
        </authorList>
    </citation>
    <scope>NUCLEOTIDE SEQUENCE [LARGE SCALE GENOMIC DNA]</scope>
    <source>
        <strain evidence="1">CG1_02_47_685</strain>
    </source>
</reference>
<gene>
    <name evidence="1" type="ORF">AUJ44_04390</name>
</gene>
<name>A0A1J4V8J4_9BACT</name>
<evidence type="ECO:0000313" key="1">
    <source>
        <dbReference type="EMBL" id="OIO31593.1"/>
    </source>
</evidence>
<organism evidence="1 2">
    <name type="scientific">Candidatus Nomurabacteria bacterium CG1_02_47_685</name>
    <dbReference type="NCBI Taxonomy" id="1805282"/>
    <lineage>
        <taxon>Bacteria</taxon>
        <taxon>Candidatus Nomuraibacteriota</taxon>
    </lineage>
</organism>
<evidence type="ECO:0000313" key="2">
    <source>
        <dbReference type="Proteomes" id="UP000183206"/>
    </source>
</evidence>
<accession>A0A1J4V8J4</accession>
<dbReference type="STRING" id="1805282.AUJ44_04390"/>
<dbReference type="AlphaFoldDB" id="A0A1J4V8J4"/>
<dbReference type="EMBL" id="MNVO01000062">
    <property type="protein sequence ID" value="OIO31593.1"/>
    <property type="molecule type" value="Genomic_DNA"/>
</dbReference>